<dbReference type="EMBL" id="OCSU01000003">
    <property type="protein sequence ID" value="SOE88909.1"/>
    <property type="molecule type" value="Genomic_DNA"/>
</dbReference>
<organism evidence="9 10">
    <name type="scientific">Caballeronia arationis</name>
    <dbReference type="NCBI Taxonomy" id="1777142"/>
    <lineage>
        <taxon>Bacteria</taxon>
        <taxon>Pseudomonadati</taxon>
        <taxon>Pseudomonadota</taxon>
        <taxon>Betaproteobacteria</taxon>
        <taxon>Burkholderiales</taxon>
        <taxon>Burkholderiaceae</taxon>
        <taxon>Caballeronia</taxon>
    </lineage>
</organism>
<dbReference type="CDD" id="cd08884">
    <property type="entry name" value="RHO_alpha_C_GbcA-like"/>
    <property type="match status" value="1"/>
</dbReference>
<evidence type="ECO:0000256" key="3">
    <source>
        <dbReference type="ARBA" id="ARBA00022714"/>
    </source>
</evidence>
<dbReference type="SUPFAM" id="SSF55961">
    <property type="entry name" value="Bet v1-like"/>
    <property type="match status" value="1"/>
</dbReference>
<proteinExistence type="inferred from homology"/>
<evidence type="ECO:0000259" key="8">
    <source>
        <dbReference type="PROSITE" id="PS51296"/>
    </source>
</evidence>
<accession>A0A7Z7IE33</accession>
<dbReference type="AlphaFoldDB" id="A0A7Z7IE33"/>
<evidence type="ECO:0000256" key="5">
    <source>
        <dbReference type="ARBA" id="ARBA00023002"/>
    </source>
</evidence>
<dbReference type="Pfam" id="PF00848">
    <property type="entry name" value="Ring_hydroxyl_A"/>
    <property type="match status" value="1"/>
</dbReference>
<dbReference type="GO" id="GO:0005506">
    <property type="term" value="F:iron ion binding"/>
    <property type="evidence" value="ECO:0007669"/>
    <property type="project" value="InterPro"/>
</dbReference>
<evidence type="ECO:0000256" key="1">
    <source>
        <dbReference type="ARBA" id="ARBA00001962"/>
    </source>
</evidence>
<protein>
    <submittedName>
        <fullName evidence="9">Rieske 2Fe-2S family protein</fullName>
    </submittedName>
</protein>
<dbReference type="PRINTS" id="PR00090">
    <property type="entry name" value="RNGDIOXGNASE"/>
</dbReference>
<dbReference type="Proteomes" id="UP000219522">
    <property type="component" value="Unassembled WGS sequence"/>
</dbReference>
<dbReference type="InterPro" id="IPR036922">
    <property type="entry name" value="Rieske_2Fe-2S_sf"/>
</dbReference>
<gene>
    <name evidence="9" type="ORF">SAMN05446927_7535</name>
</gene>
<name>A0A7Z7IE33_9BURK</name>
<dbReference type="PANTHER" id="PTHR43756:SF5">
    <property type="entry name" value="CHOLINE MONOOXYGENASE, CHLOROPLASTIC"/>
    <property type="match status" value="1"/>
</dbReference>
<evidence type="ECO:0000256" key="6">
    <source>
        <dbReference type="ARBA" id="ARBA00023004"/>
    </source>
</evidence>
<keyword evidence="10" id="KW-1185">Reference proteome</keyword>
<feature type="domain" description="Rieske" evidence="8">
    <location>
        <begin position="69"/>
        <end position="175"/>
    </location>
</feature>
<keyword evidence="5" id="KW-0560">Oxidoreductase</keyword>
<dbReference type="PANTHER" id="PTHR43756">
    <property type="entry name" value="CHOLINE MONOOXYGENASE, CHLOROPLASTIC"/>
    <property type="match status" value="1"/>
</dbReference>
<keyword evidence="3" id="KW-0001">2Fe-2S</keyword>
<evidence type="ECO:0000313" key="9">
    <source>
        <dbReference type="EMBL" id="SOE88909.1"/>
    </source>
</evidence>
<comment type="cofactor">
    <cofactor evidence="1">
        <name>Fe cation</name>
        <dbReference type="ChEBI" id="CHEBI:24875"/>
    </cofactor>
</comment>
<evidence type="ECO:0000256" key="4">
    <source>
        <dbReference type="ARBA" id="ARBA00022723"/>
    </source>
</evidence>
<dbReference type="Pfam" id="PF00355">
    <property type="entry name" value="Rieske"/>
    <property type="match status" value="1"/>
</dbReference>
<dbReference type="InterPro" id="IPR015879">
    <property type="entry name" value="Ring_hydroxy_dOase_asu_C_dom"/>
</dbReference>
<keyword evidence="6" id="KW-0408">Iron</keyword>
<evidence type="ECO:0000256" key="7">
    <source>
        <dbReference type="ARBA" id="ARBA00023014"/>
    </source>
</evidence>
<dbReference type="InterPro" id="IPR001663">
    <property type="entry name" value="Rng_hydr_dOase-A"/>
</dbReference>
<dbReference type="Gene3D" id="2.102.10.10">
    <property type="entry name" value="Rieske [2Fe-2S] iron-sulphur domain"/>
    <property type="match status" value="1"/>
</dbReference>
<keyword evidence="4" id="KW-0479">Metal-binding</keyword>
<dbReference type="GO" id="GO:0016491">
    <property type="term" value="F:oxidoreductase activity"/>
    <property type="evidence" value="ECO:0007669"/>
    <property type="project" value="UniProtKB-KW"/>
</dbReference>
<dbReference type="GO" id="GO:0051537">
    <property type="term" value="F:2 iron, 2 sulfur cluster binding"/>
    <property type="evidence" value="ECO:0007669"/>
    <property type="project" value="UniProtKB-KW"/>
</dbReference>
<evidence type="ECO:0000256" key="2">
    <source>
        <dbReference type="ARBA" id="ARBA00008751"/>
    </source>
</evidence>
<sequence length="442" mass="49836">MFTADRVQSGNNLTPSITERWRKTMSGVQRKSHGDLIRSRQPGHGLPGELFGSQDVFEKDVEVFFHKHWVLVGVTADVPDPGDVSIVDIGKASILIVRDDDENIRTYRNVCRHRGARLKEAGKSTVGMLVCLYHQWTYDLDGSLRHAAHLGKDFDPACRSLLPVHTKIIGTHVFVCLDENVPEDIAKLEQTMTPRFAPYDLQNSRIAFEQEIIESGNWKLVMENNRECYHCSATHPELTASFLAEDFGFCPENLSEESVRALEEYKARNAECQASWERDGFVGSTVEWLDEDAVTQFRTQRLVIAGEGESQTLSTKVASTKLFGSLPRRDLGDLHLWTHNSWTHVMSDHAVITYVIPLAPDKTLVRSKWLVHVDAVEGADYNVSDLTEVWVATNLQDKHLVEITHDGTQDPAYVPGTFSPFTEAYVDQFSRWYAARLGAHGI</sequence>
<dbReference type="CDD" id="cd03469">
    <property type="entry name" value="Rieske_RO_Alpha_N"/>
    <property type="match status" value="1"/>
</dbReference>
<dbReference type="Gene3D" id="3.90.380.10">
    <property type="entry name" value="Naphthalene 1,2-dioxygenase Alpha Subunit, Chain A, domain 1"/>
    <property type="match status" value="1"/>
</dbReference>
<keyword evidence="7" id="KW-0411">Iron-sulfur</keyword>
<dbReference type="PROSITE" id="PS51296">
    <property type="entry name" value="RIESKE"/>
    <property type="match status" value="1"/>
</dbReference>
<comment type="similarity">
    <text evidence="2">Belongs to the bacterial ring-hydroxylating dioxygenase alpha subunit family.</text>
</comment>
<evidence type="ECO:0000313" key="10">
    <source>
        <dbReference type="Proteomes" id="UP000219522"/>
    </source>
</evidence>
<comment type="caution">
    <text evidence="9">The sequence shown here is derived from an EMBL/GenBank/DDBJ whole genome shotgun (WGS) entry which is preliminary data.</text>
</comment>
<reference evidence="9 10" key="1">
    <citation type="submission" date="2017-09" db="EMBL/GenBank/DDBJ databases">
        <authorList>
            <person name="Varghese N."/>
            <person name="Submissions S."/>
        </authorList>
    </citation>
    <scope>NUCLEOTIDE SEQUENCE [LARGE SCALE GENOMIC DNA]</scope>
    <source>
        <strain evidence="9 10">OK806</strain>
    </source>
</reference>
<dbReference type="SUPFAM" id="SSF50022">
    <property type="entry name" value="ISP domain"/>
    <property type="match status" value="1"/>
</dbReference>
<dbReference type="InterPro" id="IPR017941">
    <property type="entry name" value="Rieske_2Fe-2S"/>
</dbReference>